<reference evidence="2" key="1">
    <citation type="journal article" date="2019" name="Sci. Rep.">
        <title>Draft genome of Tanacetum cinerariifolium, the natural source of mosquito coil.</title>
        <authorList>
            <person name="Yamashiro T."/>
            <person name="Shiraishi A."/>
            <person name="Satake H."/>
            <person name="Nakayama K."/>
        </authorList>
    </citation>
    <scope>NUCLEOTIDE SEQUENCE</scope>
</reference>
<feature type="compositionally biased region" description="Acidic residues" evidence="1">
    <location>
        <begin position="298"/>
        <end position="319"/>
    </location>
</feature>
<dbReference type="EMBL" id="BKCJ010000330">
    <property type="protein sequence ID" value="GEU32201.1"/>
    <property type="molecule type" value="Genomic_DNA"/>
</dbReference>
<organism evidence="2">
    <name type="scientific">Tanacetum cinerariifolium</name>
    <name type="common">Dalmatian daisy</name>
    <name type="synonym">Chrysanthemum cinerariifolium</name>
    <dbReference type="NCBI Taxonomy" id="118510"/>
    <lineage>
        <taxon>Eukaryota</taxon>
        <taxon>Viridiplantae</taxon>
        <taxon>Streptophyta</taxon>
        <taxon>Embryophyta</taxon>
        <taxon>Tracheophyta</taxon>
        <taxon>Spermatophyta</taxon>
        <taxon>Magnoliopsida</taxon>
        <taxon>eudicotyledons</taxon>
        <taxon>Gunneridae</taxon>
        <taxon>Pentapetalae</taxon>
        <taxon>asterids</taxon>
        <taxon>campanulids</taxon>
        <taxon>Asterales</taxon>
        <taxon>Asteraceae</taxon>
        <taxon>Asteroideae</taxon>
        <taxon>Anthemideae</taxon>
        <taxon>Anthemidinae</taxon>
        <taxon>Tanacetum</taxon>
    </lineage>
</organism>
<gene>
    <name evidence="2" type="ORF">Tci_004179</name>
</gene>
<evidence type="ECO:0000256" key="1">
    <source>
        <dbReference type="SAM" id="MobiDB-lite"/>
    </source>
</evidence>
<name>A0A6L2J5P3_TANCI</name>
<dbReference type="AlphaFoldDB" id="A0A6L2J5P3"/>
<evidence type="ECO:0000313" key="2">
    <source>
        <dbReference type="EMBL" id="GEU32201.1"/>
    </source>
</evidence>
<sequence>MNTTQAQQKALDDALVSPALIREMQHATQATVLVHKSSIRFTINKKKVSLDVDTFREILKNCLKISGQEFKDLPLEHDILSFIRDLGNTGNITYLTDMNVDYLHQRWREFATILNKCLNLLFQIENKDAKKTNKVSYPIFTRIIIDYFMSKDQSISQRNKLFWHTARDDTMFTSRRCITRHEKTQVYGAILPKEITNQEMLESEAYKTYYAFASGEKTPKPKIKTKAKVTKSDKKKQPAKKPKAKGLAVLSELKVPDEQQQKTSGMDEGTGTIPRVPDVPIYDSESDKESWGDSDDKNDFEEEADINDDDSDDNDESDDERTKSDSDLLNLDNPSLADNDIASLMDTIAYHATAIPKITSSFTRPTPPPPLFFTPLSQPATPTLTPTLTPTALETTTSLLALPNFAFVFKFNERVTNLEKDMSKIEQVDKYAQALSSIPAIVDRYTNNKLGEVITKAIQAHSFDCREEAQAKKKEYIELVDSTSLEATILTRSSSQPRSSYEAAATLFEFKLTKILIDKMEKNKSFDVADYKRELYDALVKSYNTDKDIFGSYGKQQDQEFVMGDNDEQLVDKELTKSDWFKKPKRPPTPDLD</sequence>
<feature type="compositionally biased region" description="Basic and acidic residues" evidence="1">
    <location>
        <begin position="285"/>
        <end position="297"/>
    </location>
</feature>
<proteinExistence type="predicted"/>
<protein>
    <submittedName>
        <fullName evidence="2">Uncharacterized protein</fullName>
    </submittedName>
</protein>
<comment type="caution">
    <text evidence="2">The sequence shown here is derived from an EMBL/GenBank/DDBJ whole genome shotgun (WGS) entry which is preliminary data.</text>
</comment>
<feature type="region of interest" description="Disordered" evidence="1">
    <location>
        <begin position="222"/>
        <end position="335"/>
    </location>
</feature>
<accession>A0A6L2J5P3</accession>